<accession>A0A8S1M0H2</accession>
<organism evidence="1 2">
    <name type="scientific">Paramecium primaurelia</name>
    <dbReference type="NCBI Taxonomy" id="5886"/>
    <lineage>
        <taxon>Eukaryota</taxon>
        <taxon>Sar</taxon>
        <taxon>Alveolata</taxon>
        <taxon>Ciliophora</taxon>
        <taxon>Intramacronucleata</taxon>
        <taxon>Oligohymenophorea</taxon>
        <taxon>Peniculida</taxon>
        <taxon>Parameciidae</taxon>
        <taxon>Paramecium</taxon>
    </lineage>
</organism>
<dbReference type="Proteomes" id="UP000688137">
    <property type="component" value="Unassembled WGS sequence"/>
</dbReference>
<dbReference type="EMBL" id="CAJJDM010000051">
    <property type="protein sequence ID" value="CAD8073900.1"/>
    <property type="molecule type" value="Genomic_DNA"/>
</dbReference>
<proteinExistence type="predicted"/>
<dbReference type="AlphaFoldDB" id="A0A8S1M0H2"/>
<gene>
    <name evidence="1" type="ORF">PPRIM_AZ9-3.1.T0510299</name>
</gene>
<reference evidence="1" key="1">
    <citation type="submission" date="2021-01" db="EMBL/GenBank/DDBJ databases">
        <authorList>
            <consortium name="Genoscope - CEA"/>
            <person name="William W."/>
        </authorList>
    </citation>
    <scope>NUCLEOTIDE SEQUENCE</scope>
</reference>
<evidence type="ECO:0000313" key="2">
    <source>
        <dbReference type="Proteomes" id="UP000688137"/>
    </source>
</evidence>
<sequence>MFTILLVNSFQQKTLYSLQFQQQGFIFSINLFYINFSCCSQICCRTRKQLVFINITLDYNCSSLYQNLLFLHQEYIRSLFQQVLYPNFKLFIHNFEQDFIKFNIYKKVIKLFAKIDLKNKRLKIFINKLRQHLLVVSKSQLQNHRKILSSKIQKTKSWVSEQGYFFKIDTE</sequence>
<evidence type="ECO:0000313" key="1">
    <source>
        <dbReference type="EMBL" id="CAD8073900.1"/>
    </source>
</evidence>
<keyword evidence="2" id="KW-1185">Reference proteome</keyword>
<protein>
    <submittedName>
        <fullName evidence="1">Uncharacterized protein</fullName>
    </submittedName>
</protein>
<name>A0A8S1M0H2_PARPR</name>
<comment type="caution">
    <text evidence="1">The sequence shown here is derived from an EMBL/GenBank/DDBJ whole genome shotgun (WGS) entry which is preliminary data.</text>
</comment>